<name>A0A381RLE1_9ZZZZ</name>
<dbReference type="AlphaFoldDB" id="A0A381RLE1"/>
<gene>
    <name evidence="1" type="ORF">METZ01_LOCUS44965</name>
</gene>
<dbReference type="Gene3D" id="3.30.700.10">
    <property type="entry name" value="Glycoprotein, Type 4 Pilin"/>
    <property type="match status" value="1"/>
</dbReference>
<sequence length="99" mass="10944">MEDYLQGSKQTEAKVSLCAIYTAQKIYFVTNQTYADTMSKLDVQLESGGSARYTITLSGNSTSFTATAKGNLDDDTVLDIWKNDQNKTLQNTINDITSE</sequence>
<dbReference type="GO" id="GO:0043683">
    <property type="term" value="P:type IV pilus assembly"/>
    <property type="evidence" value="ECO:0007669"/>
    <property type="project" value="InterPro"/>
</dbReference>
<organism evidence="1">
    <name type="scientific">marine metagenome</name>
    <dbReference type="NCBI Taxonomy" id="408172"/>
    <lineage>
        <taxon>unclassified sequences</taxon>
        <taxon>metagenomes</taxon>
        <taxon>ecological metagenomes</taxon>
    </lineage>
</organism>
<proteinExistence type="predicted"/>
<dbReference type="EMBL" id="UINC01002032">
    <property type="protein sequence ID" value="SUZ92111.1"/>
    <property type="molecule type" value="Genomic_DNA"/>
</dbReference>
<accession>A0A381RLE1</accession>
<reference evidence="1" key="1">
    <citation type="submission" date="2018-05" db="EMBL/GenBank/DDBJ databases">
        <authorList>
            <person name="Lanie J.A."/>
            <person name="Ng W.-L."/>
            <person name="Kazmierczak K.M."/>
            <person name="Andrzejewski T.M."/>
            <person name="Davidsen T.M."/>
            <person name="Wayne K.J."/>
            <person name="Tettelin H."/>
            <person name="Glass J.I."/>
            <person name="Rusch D."/>
            <person name="Podicherti R."/>
            <person name="Tsui H.-C.T."/>
            <person name="Winkler M.E."/>
        </authorList>
    </citation>
    <scope>NUCLEOTIDE SEQUENCE</scope>
</reference>
<dbReference type="Pfam" id="PF16732">
    <property type="entry name" value="ComP_DUS"/>
    <property type="match status" value="1"/>
</dbReference>
<dbReference type="InterPro" id="IPR031982">
    <property type="entry name" value="PilE-like"/>
</dbReference>
<evidence type="ECO:0000313" key="1">
    <source>
        <dbReference type="EMBL" id="SUZ92111.1"/>
    </source>
</evidence>
<protein>
    <submittedName>
        <fullName evidence="1">Uncharacterized protein</fullName>
    </submittedName>
</protein>